<dbReference type="STRING" id="1162668.LFE_0661"/>
<evidence type="ECO:0000313" key="9">
    <source>
        <dbReference type="Proteomes" id="UP000007382"/>
    </source>
</evidence>
<dbReference type="InterPro" id="IPR013785">
    <property type="entry name" value="Aldolase_TIM"/>
</dbReference>
<dbReference type="Pfam" id="PF01180">
    <property type="entry name" value="DHO_dh"/>
    <property type="match status" value="1"/>
</dbReference>
<dbReference type="PANTHER" id="PTHR48109">
    <property type="entry name" value="DIHYDROOROTATE DEHYDROGENASE (QUINONE), MITOCHONDRIAL-RELATED"/>
    <property type="match status" value="1"/>
</dbReference>
<evidence type="ECO:0000256" key="6">
    <source>
        <dbReference type="ARBA" id="ARBA00023002"/>
    </source>
</evidence>
<dbReference type="EMBL" id="AP012342">
    <property type="protein sequence ID" value="BAM06376.1"/>
    <property type="molecule type" value="Genomic_DNA"/>
</dbReference>
<dbReference type="PANTHER" id="PTHR48109:SF1">
    <property type="entry name" value="DIHYDROOROTATE DEHYDROGENASE (FUMARATE)"/>
    <property type="match status" value="1"/>
</dbReference>
<dbReference type="InterPro" id="IPR005720">
    <property type="entry name" value="Dihydroorotate_DH_cat"/>
</dbReference>
<dbReference type="GO" id="GO:0006221">
    <property type="term" value="P:pyrimidine nucleotide biosynthetic process"/>
    <property type="evidence" value="ECO:0007669"/>
    <property type="project" value="UniProtKB-KW"/>
</dbReference>
<keyword evidence="6" id="KW-0560">Oxidoreductase</keyword>
<sequence>MSIAPPVYDIRISYDENYRNGPVFGISPPPLQDTHQLVSFLGIPCRSRIGIPAGPLLNSSWIEFYSKMGFDILTYKTVRSHSHPSYQNPNCLYVPFNRPFKAEDLDSPLIATLDFHPQSMNSITITNSFGMPSQDPSVWIPDIGKAVQSLAKNQVLVVSVVGIEQPNCSMPEDFARTAKIAKEAGAMAIEVNFSCPNVKGKEGQLYQSPESSMKVLSMVRAAIGDTPLIMKIGQISDPDLAKRLLEKASPYIQGVGAINTVLGTIINSNGQPALPGAGRERSGLCGAGIRNLALQTVGILRKVIDEEKMDLSLIGVGGYNTPDDYMLFRNEGADFVMSATGAMWDPYLAYVTKQRDID</sequence>
<dbReference type="HOGENOM" id="CLU_785030_0_0_0"/>
<keyword evidence="9" id="KW-1185">Reference proteome</keyword>
<protein>
    <submittedName>
        <fullName evidence="8">Putative dihydroorotate dehydrogenase</fullName>
    </submittedName>
</protein>
<dbReference type="RefSeq" id="WP_014448868.1">
    <property type="nucleotide sequence ID" value="NC_017094.1"/>
</dbReference>
<comment type="cofactor">
    <cofactor evidence="1">
        <name>FMN</name>
        <dbReference type="ChEBI" id="CHEBI:58210"/>
    </cofactor>
</comment>
<feature type="domain" description="Dihydroorotate dehydrogenase catalytic" evidence="7">
    <location>
        <begin position="125"/>
        <end position="344"/>
    </location>
</feature>
<keyword evidence="3" id="KW-0285">Flavoprotein</keyword>
<dbReference type="GO" id="GO:0006207">
    <property type="term" value="P:'de novo' pyrimidine nucleobase biosynthetic process"/>
    <property type="evidence" value="ECO:0007669"/>
    <property type="project" value="TreeGrafter"/>
</dbReference>
<dbReference type="GO" id="GO:0004152">
    <property type="term" value="F:dihydroorotate dehydrogenase activity"/>
    <property type="evidence" value="ECO:0007669"/>
    <property type="project" value="TreeGrafter"/>
</dbReference>
<dbReference type="eggNOG" id="COG0167">
    <property type="taxonomic scope" value="Bacteria"/>
</dbReference>
<reference evidence="9" key="2">
    <citation type="submission" date="2012-03" db="EMBL/GenBank/DDBJ databases">
        <title>The complete genome sequence of the pioneer microbe on fresh volcanic deposit, Leptospirillum ferrooxidans strain C2-3.</title>
        <authorList>
            <person name="Fujimura R."/>
            <person name="Sato Y."/>
            <person name="Nishizawa T."/>
            <person name="Nanba K."/>
            <person name="Oshima K."/>
            <person name="Hattori M."/>
            <person name="Kamijo T."/>
            <person name="Ohta H."/>
        </authorList>
    </citation>
    <scope>NUCLEOTIDE SEQUENCE [LARGE SCALE GENOMIC DNA]</scope>
    <source>
        <strain evidence="9">C2-3</strain>
    </source>
</reference>
<dbReference type="InterPro" id="IPR050074">
    <property type="entry name" value="DHO_dehydrogenase"/>
</dbReference>
<dbReference type="KEGG" id="lfc:LFE_0661"/>
<dbReference type="SUPFAM" id="SSF51395">
    <property type="entry name" value="FMN-linked oxidoreductases"/>
    <property type="match status" value="1"/>
</dbReference>
<evidence type="ECO:0000259" key="7">
    <source>
        <dbReference type="Pfam" id="PF01180"/>
    </source>
</evidence>
<organism evidence="8 9">
    <name type="scientific">Leptospirillum ferrooxidans (strain C2-3)</name>
    <dbReference type="NCBI Taxonomy" id="1162668"/>
    <lineage>
        <taxon>Bacteria</taxon>
        <taxon>Pseudomonadati</taxon>
        <taxon>Nitrospirota</taxon>
        <taxon>Nitrospiria</taxon>
        <taxon>Nitrospirales</taxon>
        <taxon>Nitrospiraceae</taxon>
        <taxon>Leptospirillum</taxon>
    </lineage>
</organism>
<evidence type="ECO:0000313" key="8">
    <source>
        <dbReference type="EMBL" id="BAM06376.1"/>
    </source>
</evidence>
<accession>I0IM77</accession>
<name>I0IM77_LEPFC</name>
<gene>
    <name evidence="8" type="ordered locus">LFE_0661</name>
</gene>
<dbReference type="GO" id="GO:0005737">
    <property type="term" value="C:cytoplasm"/>
    <property type="evidence" value="ECO:0007669"/>
    <property type="project" value="InterPro"/>
</dbReference>
<keyword evidence="4" id="KW-0288">FMN</keyword>
<comment type="pathway">
    <text evidence="2">Pyrimidine metabolism; UMP biosynthesis via de novo pathway.</text>
</comment>
<evidence type="ECO:0000256" key="5">
    <source>
        <dbReference type="ARBA" id="ARBA00022975"/>
    </source>
</evidence>
<evidence type="ECO:0000256" key="3">
    <source>
        <dbReference type="ARBA" id="ARBA00022630"/>
    </source>
</evidence>
<dbReference type="Proteomes" id="UP000007382">
    <property type="component" value="Chromosome"/>
</dbReference>
<keyword evidence="5" id="KW-0665">Pyrimidine biosynthesis</keyword>
<evidence type="ECO:0000256" key="1">
    <source>
        <dbReference type="ARBA" id="ARBA00001917"/>
    </source>
</evidence>
<dbReference type="PATRIC" id="fig|1162668.3.peg.769"/>
<evidence type="ECO:0000256" key="2">
    <source>
        <dbReference type="ARBA" id="ARBA00004725"/>
    </source>
</evidence>
<evidence type="ECO:0000256" key="4">
    <source>
        <dbReference type="ARBA" id="ARBA00022643"/>
    </source>
</evidence>
<proteinExistence type="predicted"/>
<dbReference type="Gene3D" id="3.20.20.70">
    <property type="entry name" value="Aldolase class I"/>
    <property type="match status" value="1"/>
</dbReference>
<dbReference type="AlphaFoldDB" id="I0IM77"/>
<reference evidence="8 9" key="1">
    <citation type="journal article" date="2012" name="J. Bacteriol.">
        <title>Complete Genome Sequence of Leptospirillum ferrooxidans Strain C2-3, Isolated from a Fresh Volcanic Ash Deposit on the Island of Miyake, Japan.</title>
        <authorList>
            <person name="Fujimura R."/>
            <person name="Sato Y."/>
            <person name="Nishizawa T."/>
            <person name="Oshima K."/>
            <person name="Kim S.-W."/>
            <person name="Hattori M."/>
            <person name="Kamijo T."/>
            <person name="Ohta H."/>
        </authorList>
    </citation>
    <scope>NUCLEOTIDE SEQUENCE [LARGE SCALE GENOMIC DNA]</scope>
    <source>
        <strain evidence="8 9">C2-3</strain>
    </source>
</reference>